<dbReference type="InterPro" id="IPR004394">
    <property type="entry name" value="Iojap/RsfS/C7orf30"/>
</dbReference>
<gene>
    <name evidence="2 3" type="primary">rsfS</name>
    <name evidence="3" type="ORF">ACFFRE_09850</name>
</gene>
<dbReference type="EMBL" id="JBHLYQ010000102">
    <property type="protein sequence ID" value="MFC0082434.1"/>
    <property type="molecule type" value="Genomic_DNA"/>
</dbReference>
<dbReference type="NCBIfam" id="TIGR00090">
    <property type="entry name" value="rsfS_iojap_ybeB"/>
    <property type="match status" value="1"/>
</dbReference>
<dbReference type="PANTHER" id="PTHR21043:SF0">
    <property type="entry name" value="MITOCHONDRIAL ASSEMBLY OF RIBOSOMAL LARGE SUBUNIT PROTEIN 1"/>
    <property type="match status" value="1"/>
</dbReference>
<organism evidence="3 4">
    <name type="scientific">Aciditerrimonas ferrireducens</name>
    <dbReference type="NCBI Taxonomy" id="667306"/>
    <lineage>
        <taxon>Bacteria</taxon>
        <taxon>Bacillati</taxon>
        <taxon>Actinomycetota</taxon>
        <taxon>Acidimicrobiia</taxon>
        <taxon>Acidimicrobiales</taxon>
        <taxon>Acidimicrobiaceae</taxon>
        <taxon>Aciditerrimonas</taxon>
    </lineage>
</organism>
<dbReference type="PANTHER" id="PTHR21043">
    <property type="entry name" value="IOJAP SUPERFAMILY ORTHOLOG"/>
    <property type="match status" value="1"/>
</dbReference>
<protein>
    <recommendedName>
        <fullName evidence="2">Ribosomal silencing factor RsfS</fullName>
    </recommendedName>
</protein>
<comment type="caution">
    <text evidence="3">The sequence shown here is derived from an EMBL/GenBank/DDBJ whole genome shotgun (WGS) entry which is preliminary data.</text>
</comment>
<dbReference type="Gene3D" id="3.30.460.10">
    <property type="entry name" value="Beta Polymerase, domain 2"/>
    <property type="match status" value="1"/>
</dbReference>
<dbReference type="InterPro" id="IPR043519">
    <property type="entry name" value="NT_sf"/>
</dbReference>
<name>A0ABV6C433_9ACTN</name>
<keyword evidence="2" id="KW-0678">Repressor</keyword>
<comment type="subunit">
    <text evidence="2">Interacts with ribosomal protein uL14 (rplN).</text>
</comment>
<dbReference type="Proteomes" id="UP001589788">
    <property type="component" value="Unassembled WGS sequence"/>
</dbReference>
<dbReference type="RefSeq" id="WP_248108595.1">
    <property type="nucleotide sequence ID" value="NZ_JAKHEX010000017.1"/>
</dbReference>
<evidence type="ECO:0000313" key="3">
    <source>
        <dbReference type="EMBL" id="MFC0082434.1"/>
    </source>
</evidence>
<evidence type="ECO:0000256" key="1">
    <source>
        <dbReference type="ARBA" id="ARBA00010574"/>
    </source>
</evidence>
<dbReference type="HAMAP" id="MF_01477">
    <property type="entry name" value="Iojap_RsfS"/>
    <property type="match status" value="1"/>
</dbReference>
<accession>A0ABV6C433</accession>
<keyword evidence="2" id="KW-0963">Cytoplasm</keyword>
<comment type="function">
    <text evidence="2">Functions as a ribosomal silencing factor. Interacts with ribosomal protein uL14 (rplN), blocking formation of intersubunit bridge B8. Prevents association of the 30S and 50S ribosomal subunits and the formation of functional ribosomes, thus repressing translation.</text>
</comment>
<dbReference type="Pfam" id="PF02410">
    <property type="entry name" value="RsfS"/>
    <property type="match status" value="1"/>
</dbReference>
<reference evidence="3 4" key="1">
    <citation type="submission" date="2024-09" db="EMBL/GenBank/DDBJ databases">
        <authorList>
            <person name="Sun Q."/>
            <person name="Mori K."/>
        </authorList>
    </citation>
    <scope>NUCLEOTIDE SEQUENCE [LARGE SCALE GENOMIC DNA]</scope>
    <source>
        <strain evidence="3 4">JCM 15389</strain>
    </source>
</reference>
<comment type="similarity">
    <text evidence="1 2">Belongs to the Iojap/RsfS family.</text>
</comment>
<sequence length="132" mass="14644">MQSGLASERQTPEEEGAVAPPLALEAALAADAKAGQETVVLGMHTLLGVTDAFVVTSGRNVRQVRTIVEEVERRVRDRLGRRPLMVEGLSDARWVLLDYGDVVVHVFLEEARTFYDLERLWGDAPRLAWSTD</sequence>
<dbReference type="SUPFAM" id="SSF81301">
    <property type="entry name" value="Nucleotidyltransferase"/>
    <property type="match status" value="1"/>
</dbReference>
<evidence type="ECO:0000256" key="2">
    <source>
        <dbReference type="HAMAP-Rule" id="MF_01477"/>
    </source>
</evidence>
<evidence type="ECO:0000313" key="4">
    <source>
        <dbReference type="Proteomes" id="UP001589788"/>
    </source>
</evidence>
<keyword evidence="2" id="KW-0810">Translation regulation</keyword>
<comment type="subcellular location">
    <subcellularLocation>
        <location evidence="2">Cytoplasm</location>
    </subcellularLocation>
</comment>
<keyword evidence="4" id="KW-1185">Reference proteome</keyword>
<proteinExistence type="inferred from homology"/>